<evidence type="ECO:0000259" key="1">
    <source>
        <dbReference type="Pfam" id="PF04168"/>
    </source>
</evidence>
<dbReference type="RefSeq" id="WP_194451589.1">
    <property type="nucleotide sequence ID" value="NZ_CP063849.1"/>
</dbReference>
<dbReference type="AlphaFoldDB" id="A0A7S7NU89"/>
<protein>
    <submittedName>
        <fullName evidence="2">Alpha-E domain-containing protein</fullName>
    </submittedName>
</protein>
<gene>
    <name evidence="2" type="ORF">IRI77_08215</name>
</gene>
<organism evidence="2 3">
    <name type="scientific">Paludibaculum fermentans</name>
    <dbReference type="NCBI Taxonomy" id="1473598"/>
    <lineage>
        <taxon>Bacteria</taxon>
        <taxon>Pseudomonadati</taxon>
        <taxon>Acidobacteriota</taxon>
        <taxon>Terriglobia</taxon>
        <taxon>Bryobacterales</taxon>
        <taxon>Bryobacteraceae</taxon>
        <taxon>Paludibaculum</taxon>
    </lineage>
</organism>
<dbReference type="Proteomes" id="UP000593892">
    <property type="component" value="Chromosome"/>
</dbReference>
<evidence type="ECO:0000313" key="2">
    <source>
        <dbReference type="EMBL" id="QOY89926.1"/>
    </source>
</evidence>
<reference evidence="2 3" key="1">
    <citation type="submission" date="2020-10" db="EMBL/GenBank/DDBJ databases">
        <title>Complete genome sequence of Paludibaculum fermentans P105T, a facultatively anaerobic acidobacterium capable of dissimilatory Fe(III) reduction.</title>
        <authorList>
            <person name="Dedysh S.N."/>
            <person name="Beletsky A.V."/>
            <person name="Kulichevskaya I.S."/>
            <person name="Mardanov A.V."/>
            <person name="Ravin N.V."/>
        </authorList>
    </citation>
    <scope>NUCLEOTIDE SEQUENCE [LARGE SCALE GENOMIC DNA]</scope>
    <source>
        <strain evidence="2 3">P105</strain>
    </source>
</reference>
<keyword evidence="3" id="KW-1185">Reference proteome</keyword>
<proteinExistence type="predicted"/>
<name>A0A7S7NU89_PALFE</name>
<sequence>MLSRVADSLYWMARYLERAEHTARVVNVHMNLELEQPQDASFGRWARVLESLGMDKSSAQELDPHSLLHLFCFEQSNPVSIISCIRSARDNARQVREQISSEMFEHLNKLYHEVQTAAQDDLWTGDPREFLDAVKEGSLLFQGVTDSTSGHGEGWRFIQLGRFLERAFTVATLVDVHFEYFSGDAAMRPDAGPDTADYLEWIGLLRCATAFEAYCKVYTAKIAPDRVAEFLVLNETFPHSIRFSADRVQSALDAISAVSPSRRGAKAQRVTGRWRSALSYAQIDEIIANGLHGMMSDLKRQTTEIHSGIYKAFISYPVETALEA</sequence>
<dbReference type="InterPro" id="IPR051680">
    <property type="entry name" value="ATP-dep_Glu-Cys_Ligase-2"/>
</dbReference>
<dbReference type="KEGG" id="pfer:IRI77_08215"/>
<dbReference type="Pfam" id="PF04168">
    <property type="entry name" value="Alpha-E"/>
    <property type="match status" value="1"/>
</dbReference>
<accession>A0A7S7NU89</accession>
<feature type="domain" description="DUF403" evidence="1">
    <location>
        <begin position="1"/>
        <end position="313"/>
    </location>
</feature>
<evidence type="ECO:0000313" key="3">
    <source>
        <dbReference type="Proteomes" id="UP000593892"/>
    </source>
</evidence>
<dbReference type="PANTHER" id="PTHR34595:SF7">
    <property type="entry name" value="SLL1039 PROTEIN"/>
    <property type="match status" value="1"/>
</dbReference>
<dbReference type="EMBL" id="CP063849">
    <property type="protein sequence ID" value="QOY89926.1"/>
    <property type="molecule type" value="Genomic_DNA"/>
</dbReference>
<dbReference type="InterPro" id="IPR007296">
    <property type="entry name" value="DUF403"/>
</dbReference>
<dbReference type="PANTHER" id="PTHR34595">
    <property type="entry name" value="BLR5612 PROTEIN"/>
    <property type="match status" value="1"/>
</dbReference>